<dbReference type="Proteomes" id="UP000036681">
    <property type="component" value="Unplaced"/>
</dbReference>
<organism evidence="2 3">
    <name type="scientific">Ascaris lumbricoides</name>
    <name type="common">Giant roundworm</name>
    <dbReference type="NCBI Taxonomy" id="6252"/>
    <lineage>
        <taxon>Eukaryota</taxon>
        <taxon>Metazoa</taxon>
        <taxon>Ecdysozoa</taxon>
        <taxon>Nematoda</taxon>
        <taxon>Chromadorea</taxon>
        <taxon>Rhabditida</taxon>
        <taxon>Spirurina</taxon>
        <taxon>Ascaridomorpha</taxon>
        <taxon>Ascaridoidea</taxon>
        <taxon>Ascarididae</taxon>
        <taxon>Ascaris</taxon>
    </lineage>
</organism>
<keyword evidence="1" id="KW-0812">Transmembrane</keyword>
<accession>A0A0M3I7E0</accession>
<name>A0A0M3I7E0_ASCLU</name>
<evidence type="ECO:0000313" key="2">
    <source>
        <dbReference type="Proteomes" id="UP000036681"/>
    </source>
</evidence>
<feature type="transmembrane region" description="Helical" evidence="1">
    <location>
        <begin position="46"/>
        <end position="66"/>
    </location>
</feature>
<evidence type="ECO:0000256" key="1">
    <source>
        <dbReference type="SAM" id="Phobius"/>
    </source>
</evidence>
<sequence>MNKFKSFGSAWSTFELHEKESTKDESNSSNCIISLLMKSRPQLWQFYKQFCGFLFLAFMSSFFSFVDGLKILRILKMFPTSHSAD</sequence>
<dbReference type="WBParaSite" id="ALUE_0001309301-mRNA-1">
    <property type="protein sequence ID" value="ALUE_0001309301-mRNA-1"/>
    <property type="gene ID" value="ALUE_0001309301"/>
</dbReference>
<dbReference type="AlphaFoldDB" id="A0A0M3I7E0"/>
<keyword evidence="1" id="KW-0472">Membrane</keyword>
<evidence type="ECO:0000313" key="3">
    <source>
        <dbReference type="WBParaSite" id="ALUE_0001309301-mRNA-1"/>
    </source>
</evidence>
<reference evidence="3" key="1">
    <citation type="submission" date="2017-02" db="UniProtKB">
        <authorList>
            <consortium name="WormBaseParasite"/>
        </authorList>
    </citation>
    <scope>IDENTIFICATION</scope>
</reference>
<proteinExistence type="predicted"/>
<protein>
    <submittedName>
        <fullName evidence="3">Ovule protein</fullName>
    </submittedName>
</protein>
<keyword evidence="1" id="KW-1133">Transmembrane helix</keyword>
<keyword evidence="2" id="KW-1185">Reference proteome</keyword>